<dbReference type="KEGG" id="sfu:Sfum_0961"/>
<dbReference type="GO" id="GO:0071555">
    <property type="term" value="P:cell wall organization"/>
    <property type="evidence" value="ECO:0007669"/>
    <property type="project" value="UniProtKB-KW"/>
</dbReference>
<organism evidence="7 8">
    <name type="scientific">Syntrophobacter fumaroxidans (strain DSM 10017 / MPOB)</name>
    <dbReference type="NCBI Taxonomy" id="335543"/>
    <lineage>
        <taxon>Bacteria</taxon>
        <taxon>Pseudomonadati</taxon>
        <taxon>Thermodesulfobacteriota</taxon>
        <taxon>Syntrophobacteria</taxon>
        <taxon>Syntrophobacterales</taxon>
        <taxon>Syntrophobacteraceae</taxon>
        <taxon>Syntrophobacter</taxon>
    </lineage>
</organism>
<proteinExistence type="inferred from homology"/>
<accession>A0LGV5</accession>
<evidence type="ECO:0000256" key="2">
    <source>
        <dbReference type="ARBA" id="ARBA00022679"/>
    </source>
</evidence>
<comment type="similarity">
    <text evidence="1">Belongs to the FemABX family.</text>
</comment>
<evidence type="ECO:0000256" key="5">
    <source>
        <dbReference type="ARBA" id="ARBA00023315"/>
    </source>
</evidence>
<name>A0LGV5_SYNFM</name>
<dbReference type="STRING" id="335543.Sfum_0961"/>
<dbReference type="GO" id="GO:0016755">
    <property type="term" value="F:aminoacyltransferase activity"/>
    <property type="evidence" value="ECO:0007669"/>
    <property type="project" value="InterPro"/>
</dbReference>
<keyword evidence="3" id="KW-0133">Cell shape</keyword>
<keyword evidence="4" id="KW-0573">Peptidoglycan synthesis</keyword>
<evidence type="ECO:0000256" key="1">
    <source>
        <dbReference type="ARBA" id="ARBA00009943"/>
    </source>
</evidence>
<evidence type="ECO:0000256" key="4">
    <source>
        <dbReference type="ARBA" id="ARBA00022984"/>
    </source>
</evidence>
<dbReference type="AlphaFoldDB" id="A0LGV5"/>
<dbReference type="InterPro" id="IPR050644">
    <property type="entry name" value="PG_Glycine_Bridge_Synth"/>
</dbReference>
<dbReference type="SUPFAM" id="SSF55729">
    <property type="entry name" value="Acyl-CoA N-acyltransferases (Nat)"/>
    <property type="match status" value="2"/>
</dbReference>
<protein>
    <submittedName>
        <fullName evidence="7">Uncharacterized protein involved in methicillin resistance-like</fullName>
    </submittedName>
</protein>
<dbReference type="InterPro" id="IPR016181">
    <property type="entry name" value="Acyl_CoA_acyltransferase"/>
</dbReference>
<dbReference type="Pfam" id="PF02388">
    <property type="entry name" value="FemAB"/>
    <property type="match status" value="1"/>
</dbReference>
<evidence type="ECO:0000313" key="7">
    <source>
        <dbReference type="EMBL" id="ABK16657.1"/>
    </source>
</evidence>
<dbReference type="EMBL" id="CP000478">
    <property type="protein sequence ID" value="ABK16657.1"/>
    <property type="molecule type" value="Genomic_DNA"/>
</dbReference>
<dbReference type="eggNOG" id="COG2348">
    <property type="taxonomic scope" value="Bacteria"/>
</dbReference>
<sequence length="372" mass="42504">MKTLDMTYSVDFDRNSKEAWYELMNRFQDANLYQAWSYDVVRYGLKGVSHMVLRKGREVVAAAQARIHRVPRTNTGIAYVFWGPMWRLAGAPDDEEVFRQAVRALRNELSLRRGLVLRLYPLAFRGCHASLREILIEEGYHPHDEGVTKRTLIIDLEPSLEELKAGLHHKWRYHLNRAERNRLQLIFGEDESLFDEMSEIYLEMANRKGLVERSDLVHLKSVQKDMPSSFKLKIILCRQDGIPCAGGIFTTIGTTGLYLIGATSTVGLKTYGSYAVHWAFLKWLKENGFRYYDLNGINPQTNPGTYQFKQGLAGKGGVDQELLGKFQVADNRLSSFVVECGERLLSAYQRAARVRRYRASGVTNGKSHENTG</sequence>
<dbReference type="GO" id="GO:0009252">
    <property type="term" value="P:peptidoglycan biosynthetic process"/>
    <property type="evidence" value="ECO:0007669"/>
    <property type="project" value="UniProtKB-KW"/>
</dbReference>
<dbReference type="GO" id="GO:0008360">
    <property type="term" value="P:regulation of cell shape"/>
    <property type="evidence" value="ECO:0007669"/>
    <property type="project" value="UniProtKB-KW"/>
</dbReference>
<keyword evidence="2" id="KW-0808">Transferase</keyword>
<evidence type="ECO:0000256" key="6">
    <source>
        <dbReference type="ARBA" id="ARBA00023316"/>
    </source>
</evidence>
<dbReference type="PANTHER" id="PTHR36174:SF1">
    <property type="entry name" value="LIPID II:GLYCINE GLYCYLTRANSFERASE"/>
    <property type="match status" value="1"/>
</dbReference>
<keyword evidence="8" id="KW-1185">Reference proteome</keyword>
<dbReference type="PROSITE" id="PS51191">
    <property type="entry name" value="FEMABX"/>
    <property type="match status" value="1"/>
</dbReference>
<evidence type="ECO:0000313" key="8">
    <source>
        <dbReference type="Proteomes" id="UP000001784"/>
    </source>
</evidence>
<keyword evidence="5" id="KW-0012">Acyltransferase</keyword>
<dbReference type="InParanoid" id="A0LGV5"/>
<gene>
    <name evidence="7" type="ordered locus">Sfum_0961</name>
</gene>
<keyword evidence="6" id="KW-0961">Cell wall biogenesis/degradation</keyword>
<dbReference type="Gene3D" id="3.40.630.30">
    <property type="match status" value="2"/>
</dbReference>
<dbReference type="PANTHER" id="PTHR36174">
    <property type="entry name" value="LIPID II:GLYCINE GLYCYLTRANSFERASE"/>
    <property type="match status" value="1"/>
</dbReference>
<evidence type="ECO:0000256" key="3">
    <source>
        <dbReference type="ARBA" id="ARBA00022960"/>
    </source>
</evidence>
<reference evidence="7 8" key="1">
    <citation type="submission" date="2006-10" db="EMBL/GenBank/DDBJ databases">
        <title>Complete sequence of Syntrophobacter fumaroxidans MPOB.</title>
        <authorList>
            <consortium name="US DOE Joint Genome Institute"/>
            <person name="Copeland A."/>
            <person name="Lucas S."/>
            <person name="Lapidus A."/>
            <person name="Barry K."/>
            <person name="Detter J.C."/>
            <person name="Glavina del Rio T."/>
            <person name="Hammon N."/>
            <person name="Israni S."/>
            <person name="Pitluck S."/>
            <person name="Goltsman E.G."/>
            <person name="Martinez M."/>
            <person name="Schmutz J."/>
            <person name="Larimer F."/>
            <person name="Land M."/>
            <person name="Hauser L."/>
            <person name="Kyrpides N."/>
            <person name="Kim E."/>
            <person name="Boone D.R."/>
            <person name="Brockman F."/>
            <person name="Culley D."/>
            <person name="Ferry J."/>
            <person name="Gunsalus R."/>
            <person name="McInerney M.J."/>
            <person name="Morrison M."/>
            <person name="Plugge C."/>
            <person name="Rohlin L."/>
            <person name="Scholten J."/>
            <person name="Sieber J."/>
            <person name="Stams A.J.M."/>
            <person name="Worm P."/>
            <person name="Henstra A.M."/>
            <person name="Richardson P."/>
        </authorList>
    </citation>
    <scope>NUCLEOTIDE SEQUENCE [LARGE SCALE GENOMIC DNA]</scope>
    <source>
        <strain evidence="8">DSM 10017 / MPOB</strain>
    </source>
</reference>
<dbReference type="HOGENOM" id="CLU_063238_0_0_7"/>
<dbReference type="InterPro" id="IPR003447">
    <property type="entry name" value="FEMABX"/>
</dbReference>
<dbReference type="Proteomes" id="UP000001784">
    <property type="component" value="Chromosome"/>
</dbReference>